<feature type="region of interest" description="Disordered" evidence="1">
    <location>
        <begin position="74"/>
        <end position="98"/>
    </location>
</feature>
<evidence type="ECO:0000313" key="2">
    <source>
        <dbReference type="EMBL" id="CAG08101.1"/>
    </source>
</evidence>
<sequence length="214" mass="22699">MPAYTLNPPSASRGMQTVPSFAKPAAGSRGDEACGKKRWQPPPPIHRPLSTHSHDQSSLLLGTIEPKLNLEDIQGKTINDPPPGAPKSQRPRPIASNIGHIVPGLTECGYGGKKHKKGICDSTSKGRFCYILEGGKPVLPALWSAAIGVVSVENSPCFIILMAVSNCIMSEQQVAPAAEVAAPTASPPLDKGFRPRLTGQGLVRTQAWLSGQWV</sequence>
<protein>
    <submittedName>
        <fullName evidence="2">(spotted green pufferfish) hypothetical protein</fullName>
    </submittedName>
</protein>
<accession>Q4RU31</accession>
<evidence type="ECO:0000256" key="1">
    <source>
        <dbReference type="SAM" id="MobiDB-lite"/>
    </source>
</evidence>
<dbReference type="KEGG" id="tng:GSTEN00028975G001"/>
<dbReference type="EMBL" id="CAAE01014995">
    <property type="protein sequence ID" value="CAG08101.1"/>
    <property type="molecule type" value="Genomic_DNA"/>
</dbReference>
<comment type="caution">
    <text evidence="2">The sequence shown here is derived from an EMBL/GenBank/DDBJ whole genome shotgun (WGS) entry which is preliminary data.</text>
</comment>
<feature type="region of interest" description="Disordered" evidence="1">
    <location>
        <begin position="1"/>
        <end position="56"/>
    </location>
</feature>
<proteinExistence type="predicted"/>
<gene>
    <name evidence="2" type="ORF">GSTENG00028975001</name>
</gene>
<reference evidence="2" key="1">
    <citation type="journal article" date="2004" name="Nature">
        <title>Genome duplication in the teleost fish Tetraodon nigroviridis reveals the early vertebrate proto-karyotype.</title>
        <authorList>
            <person name="Jaillon O."/>
            <person name="Aury J.-M."/>
            <person name="Brunet F."/>
            <person name="Petit J.-L."/>
            <person name="Stange-Thomann N."/>
            <person name="Mauceli E."/>
            <person name="Bouneau L."/>
            <person name="Fischer C."/>
            <person name="Ozouf-Costaz C."/>
            <person name="Bernot A."/>
            <person name="Nicaud S."/>
            <person name="Jaffe D."/>
            <person name="Fisher S."/>
            <person name="Lutfalla G."/>
            <person name="Dossat C."/>
            <person name="Segurens B."/>
            <person name="Dasilva C."/>
            <person name="Salanoubat M."/>
            <person name="Levy M."/>
            <person name="Boudet N."/>
            <person name="Castellano S."/>
            <person name="Anthouard V."/>
            <person name="Jubin C."/>
            <person name="Castelli V."/>
            <person name="Katinka M."/>
            <person name="Vacherie B."/>
            <person name="Biemont C."/>
            <person name="Skalli Z."/>
            <person name="Cattolico L."/>
            <person name="Poulain J."/>
            <person name="De Berardinis V."/>
            <person name="Cruaud C."/>
            <person name="Duprat S."/>
            <person name="Brottier P."/>
            <person name="Coutanceau J.-P."/>
            <person name="Gouzy J."/>
            <person name="Parra G."/>
            <person name="Lardier G."/>
            <person name="Chapple C."/>
            <person name="McKernan K.J."/>
            <person name="McEwan P."/>
            <person name="Bosak S."/>
            <person name="Kellis M."/>
            <person name="Volff J.-N."/>
            <person name="Guigo R."/>
            <person name="Zody M.C."/>
            <person name="Mesirov J."/>
            <person name="Lindblad-Toh K."/>
            <person name="Birren B."/>
            <person name="Nusbaum C."/>
            <person name="Kahn D."/>
            <person name="Robinson-Rechavi M."/>
            <person name="Laudet V."/>
            <person name="Schachter V."/>
            <person name="Quetier F."/>
            <person name="Saurin W."/>
            <person name="Scarpelli C."/>
            <person name="Wincker P."/>
            <person name="Lander E.S."/>
            <person name="Weissenbach J."/>
            <person name="Roest Crollius H."/>
        </authorList>
    </citation>
    <scope>NUCLEOTIDE SEQUENCE [LARGE SCALE GENOMIC DNA]</scope>
</reference>
<dbReference type="AlphaFoldDB" id="Q4RU31"/>
<name>Q4RU31_TETNG</name>
<reference evidence="2" key="2">
    <citation type="submission" date="2004-02" db="EMBL/GenBank/DDBJ databases">
        <authorList>
            <consortium name="Genoscope"/>
            <consortium name="Whitehead Institute Centre for Genome Research"/>
        </authorList>
    </citation>
    <scope>NUCLEOTIDE SEQUENCE</scope>
</reference>
<organism evidence="2">
    <name type="scientific">Tetraodon nigroviridis</name>
    <name type="common">Spotted green pufferfish</name>
    <name type="synonym">Chelonodon nigroviridis</name>
    <dbReference type="NCBI Taxonomy" id="99883"/>
    <lineage>
        <taxon>Eukaryota</taxon>
        <taxon>Metazoa</taxon>
        <taxon>Chordata</taxon>
        <taxon>Craniata</taxon>
        <taxon>Vertebrata</taxon>
        <taxon>Euteleostomi</taxon>
        <taxon>Actinopterygii</taxon>
        <taxon>Neopterygii</taxon>
        <taxon>Teleostei</taxon>
        <taxon>Neoteleostei</taxon>
        <taxon>Acanthomorphata</taxon>
        <taxon>Eupercaria</taxon>
        <taxon>Tetraodontiformes</taxon>
        <taxon>Tetradontoidea</taxon>
        <taxon>Tetraodontidae</taxon>
        <taxon>Tetraodon</taxon>
    </lineage>
</organism>
<feature type="compositionally biased region" description="Polar residues" evidence="1">
    <location>
        <begin position="7"/>
        <end position="19"/>
    </location>
</feature>